<accession>A0A409XPK1</accession>
<comment type="caution">
    <text evidence="1">The sequence shown here is derived from an EMBL/GenBank/DDBJ whole genome shotgun (WGS) entry which is preliminary data.</text>
</comment>
<evidence type="ECO:0000313" key="1">
    <source>
        <dbReference type="EMBL" id="PPQ92650.1"/>
    </source>
</evidence>
<dbReference type="Proteomes" id="UP000283269">
    <property type="component" value="Unassembled WGS sequence"/>
</dbReference>
<organism evidence="1 2">
    <name type="scientific">Psilocybe cyanescens</name>
    <dbReference type="NCBI Taxonomy" id="93625"/>
    <lineage>
        <taxon>Eukaryota</taxon>
        <taxon>Fungi</taxon>
        <taxon>Dikarya</taxon>
        <taxon>Basidiomycota</taxon>
        <taxon>Agaricomycotina</taxon>
        <taxon>Agaricomycetes</taxon>
        <taxon>Agaricomycetidae</taxon>
        <taxon>Agaricales</taxon>
        <taxon>Agaricineae</taxon>
        <taxon>Strophariaceae</taxon>
        <taxon>Psilocybe</taxon>
    </lineage>
</organism>
<protein>
    <submittedName>
        <fullName evidence="1">Uncharacterized protein</fullName>
    </submittedName>
</protein>
<reference evidence="1 2" key="1">
    <citation type="journal article" date="2018" name="Evol. Lett.">
        <title>Horizontal gene cluster transfer increased hallucinogenic mushroom diversity.</title>
        <authorList>
            <person name="Reynolds H.T."/>
            <person name="Vijayakumar V."/>
            <person name="Gluck-Thaler E."/>
            <person name="Korotkin H.B."/>
            <person name="Matheny P.B."/>
            <person name="Slot J.C."/>
        </authorList>
    </citation>
    <scope>NUCLEOTIDE SEQUENCE [LARGE SCALE GENOMIC DNA]</scope>
    <source>
        <strain evidence="1 2">2631</strain>
    </source>
</reference>
<dbReference type="InParanoid" id="A0A409XPK1"/>
<evidence type="ECO:0000313" key="2">
    <source>
        <dbReference type="Proteomes" id="UP000283269"/>
    </source>
</evidence>
<sequence>MYYTNHRFRDFVKKRAFVDAELHPMRRFLFNTDKASNAYSWAIRMLPSFLAKSGYSDELIAYARQTRIRRNNDYLNFIYFGLERDWSLAKLRLKHILGG</sequence>
<keyword evidence="2" id="KW-1185">Reference proteome</keyword>
<gene>
    <name evidence="1" type="ORF">CVT25_014367</name>
</gene>
<name>A0A409XPK1_PSICY</name>
<proteinExistence type="predicted"/>
<dbReference type="AlphaFoldDB" id="A0A409XPK1"/>
<dbReference type="EMBL" id="NHYD01000999">
    <property type="protein sequence ID" value="PPQ92650.1"/>
    <property type="molecule type" value="Genomic_DNA"/>
</dbReference>